<accession>A0A7S3RCQ7</accession>
<dbReference type="AlphaFoldDB" id="A0A7S3RCQ7"/>
<dbReference type="Gene3D" id="3.10.620.30">
    <property type="match status" value="1"/>
</dbReference>
<dbReference type="PANTHER" id="PTHR35532:SF5">
    <property type="entry name" value="CARBOHYDRATE-BINDING DOMAIN-CONTAINING PROTEIN"/>
    <property type="match status" value="1"/>
</dbReference>
<dbReference type="InterPro" id="IPR038765">
    <property type="entry name" value="Papain-like_cys_pep_sf"/>
</dbReference>
<dbReference type="InterPro" id="IPR002931">
    <property type="entry name" value="Transglutaminase-like"/>
</dbReference>
<evidence type="ECO:0000313" key="3">
    <source>
        <dbReference type="EMBL" id="CAE0520025.1"/>
    </source>
</evidence>
<keyword evidence="1" id="KW-0732">Signal</keyword>
<evidence type="ECO:0000259" key="2">
    <source>
        <dbReference type="Pfam" id="PF01841"/>
    </source>
</evidence>
<feature type="domain" description="Transglutaminase-like" evidence="2">
    <location>
        <begin position="158"/>
        <end position="227"/>
    </location>
</feature>
<evidence type="ECO:0000256" key="1">
    <source>
        <dbReference type="SAM" id="SignalP"/>
    </source>
</evidence>
<feature type="signal peptide" evidence="1">
    <location>
        <begin position="1"/>
        <end position="21"/>
    </location>
</feature>
<dbReference type="EMBL" id="HBIQ01003348">
    <property type="protein sequence ID" value="CAE0520025.1"/>
    <property type="molecule type" value="Transcribed_RNA"/>
</dbReference>
<name>A0A7S3RCQ7_9SPIT</name>
<reference evidence="3" key="1">
    <citation type="submission" date="2021-01" db="EMBL/GenBank/DDBJ databases">
        <authorList>
            <person name="Corre E."/>
            <person name="Pelletier E."/>
            <person name="Niang G."/>
            <person name="Scheremetjew M."/>
            <person name="Finn R."/>
            <person name="Kale V."/>
            <person name="Holt S."/>
            <person name="Cochrane G."/>
            <person name="Meng A."/>
            <person name="Brown T."/>
            <person name="Cohen L."/>
        </authorList>
    </citation>
    <scope>NUCLEOTIDE SEQUENCE</scope>
    <source>
        <strain evidence="3">SPMC142</strain>
    </source>
</reference>
<proteinExistence type="predicted"/>
<organism evidence="3">
    <name type="scientific">Strombidinopsis acuminata</name>
    <dbReference type="NCBI Taxonomy" id="141414"/>
    <lineage>
        <taxon>Eukaryota</taxon>
        <taxon>Sar</taxon>
        <taxon>Alveolata</taxon>
        <taxon>Ciliophora</taxon>
        <taxon>Intramacronucleata</taxon>
        <taxon>Spirotrichea</taxon>
        <taxon>Choreotrichia</taxon>
        <taxon>Choreotrichida</taxon>
        <taxon>Strombidinopsidae</taxon>
        <taxon>Strombidinopsis</taxon>
    </lineage>
</organism>
<feature type="chain" id="PRO_5031529477" description="Transglutaminase-like domain-containing protein" evidence="1">
    <location>
        <begin position="22"/>
        <end position="357"/>
    </location>
</feature>
<dbReference type="SUPFAM" id="SSF54001">
    <property type="entry name" value="Cysteine proteinases"/>
    <property type="match status" value="1"/>
</dbReference>
<dbReference type="PANTHER" id="PTHR35532">
    <property type="entry name" value="SIMILAR TO POLYHYDROXYALKANOATE DEPOLYMERASE"/>
    <property type="match status" value="1"/>
</dbReference>
<sequence>MHCTYYLFITGAAFCLPGAHASCPTGTVPWPGKPVTCEASSTAAARETSWLLNNLFPFDEPNRQTIESGIVPAAVNLSLTARQRFPWAASVPRDVWRDAVLPYASVNEARTDWRTLLTHLMTPLMKSLPKNSSLAEAAGAVNEFIWSAFMNITGRPNQRIRFRSEQTPMIFDPLSVVLYGYASCTGISILFIDALRVAGIPARLVGTPAWHNNPNDGNHNWVEVYLGNSTSISHVQEAQYLALKSSSAVSTILDRLASIANVADDGWAFIEGAPAGAGETFADPCDKWFCNRGRFGGSGTQVFAARFDRLSALGQDVALHFPMSWDLANRGVRGENRTNFYTRVCSACPHGQATANL</sequence>
<dbReference type="Pfam" id="PF01841">
    <property type="entry name" value="Transglut_core"/>
    <property type="match status" value="1"/>
</dbReference>
<gene>
    <name evidence="3" type="ORF">SACU0126_LOCUS1258</name>
</gene>
<protein>
    <recommendedName>
        <fullName evidence="2">Transglutaminase-like domain-containing protein</fullName>
    </recommendedName>
</protein>